<evidence type="ECO:0000313" key="7">
    <source>
        <dbReference type="EMBL" id="CAI0386799.1"/>
    </source>
</evidence>
<evidence type="ECO:0000259" key="5">
    <source>
        <dbReference type="Pfam" id="PF23559"/>
    </source>
</evidence>
<dbReference type="Gene3D" id="3.40.50.300">
    <property type="entry name" value="P-loop containing nucleotide triphosphate hydrolases"/>
    <property type="match status" value="1"/>
</dbReference>
<feature type="domain" description="R13L1/DRL21-like LRR repeat region" evidence="6">
    <location>
        <begin position="480"/>
        <end position="606"/>
    </location>
</feature>
<dbReference type="Gene3D" id="1.10.8.430">
    <property type="entry name" value="Helical domain of apoptotic protease-activating factors"/>
    <property type="match status" value="1"/>
</dbReference>
<dbReference type="Pfam" id="PF00931">
    <property type="entry name" value="NB-ARC"/>
    <property type="match status" value="1"/>
</dbReference>
<keyword evidence="1" id="KW-0433">Leucine-rich repeat</keyword>
<dbReference type="InterPro" id="IPR032675">
    <property type="entry name" value="LRR_dom_sf"/>
</dbReference>
<protein>
    <recommendedName>
        <fullName evidence="9">Disease resistance RPP13-like protein 1</fullName>
    </recommendedName>
</protein>
<sequence length="756" mass="86533">MGGIGKTTLAQLVYNDERIKDRFGYQAWVCVSEEYDVFRVTKDVIEEVTRQACDIRTFNQLQLELKRILKGQRFLLVLDDVWIDEDGKWDMLQMPFKSGAKGSKVIVTTRNQNVASVMGTRSIYHLNQLDNDDCWLLFSRHAFGDADEFADHPHLEVVGREVVRKCKGIPLAAKTLGGLLHSERDVYKWEKVLNSNLWDLSSNKILPALKLSYYYLPSHLKRCFAYCALFPEDYEFRKDELVLLWMAKGFLIQPGGHSNFEEIGEQYLHDLISRSLFQQSIIDKSCFTMHDLIHDLAKFVSGELCFRLEGSDSWKVSQMTRHVSLETACYSPSVQFEAISRYPSLRTFLPLQTQSIEGEVVNNLLSSLKRLRVLSFSGYDVAELSVSVGGLKHLRYLNLSGTHIEKLYDSVSSLYNLQTLILNDCRKLTLLPDSFGNLINLHYLNNGETKLKEMPSQMGKLSNLRKLTDFVLGKGSGSTIKELGQLHYLHESLTIWNLQFVNDVRDASLANLKGKKYLKLLKFVWNSNTDDSVHERVVLEQLQPTTNLESLSIIGYGGTRFADWLEGGLLAPNLTQLLLQSCLKLKSLPEKMHSLIPSLLLLRLTDCPELESFPEGGLPSKLQSLEIYDCSKLIAWRRNWKLQSLPALLHLYIGSDIAMESFPHDEAMLPPTLTSLEISDLQNLKSLDTRCFRHLTSLERLKIKNCPELEFIPNEKLPSSLRLLSIIMCPLLRLRCQQEKGELWPMISHIRDIFVY</sequence>
<dbReference type="AlphaFoldDB" id="A0AAV0HQP1"/>
<dbReference type="InterPro" id="IPR027417">
    <property type="entry name" value="P-loop_NTPase"/>
</dbReference>
<dbReference type="Proteomes" id="UP001154282">
    <property type="component" value="Unassembled WGS sequence"/>
</dbReference>
<gene>
    <name evidence="7" type="ORF">LITE_LOCUS5225</name>
</gene>
<evidence type="ECO:0000313" key="8">
    <source>
        <dbReference type="Proteomes" id="UP001154282"/>
    </source>
</evidence>
<dbReference type="GO" id="GO:0043531">
    <property type="term" value="F:ADP binding"/>
    <property type="evidence" value="ECO:0007669"/>
    <property type="project" value="InterPro"/>
</dbReference>
<evidence type="ECO:0000256" key="2">
    <source>
        <dbReference type="ARBA" id="ARBA00022737"/>
    </source>
</evidence>
<dbReference type="PRINTS" id="PR00364">
    <property type="entry name" value="DISEASERSIST"/>
</dbReference>
<name>A0AAV0HQP1_9ROSI</name>
<evidence type="ECO:0000259" key="6">
    <source>
        <dbReference type="Pfam" id="PF25019"/>
    </source>
</evidence>
<feature type="domain" description="NB-ARC" evidence="4">
    <location>
        <begin position="1"/>
        <end position="144"/>
    </location>
</feature>
<dbReference type="InterPro" id="IPR056789">
    <property type="entry name" value="LRR_R13L1-DRL21"/>
</dbReference>
<dbReference type="Gene3D" id="1.10.10.10">
    <property type="entry name" value="Winged helix-like DNA-binding domain superfamily/Winged helix DNA-binding domain"/>
    <property type="match status" value="1"/>
</dbReference>
<dbReference type="FunFam" id="1.10.10.10:FF:000322">
    <property type="entry name" value="Probable disease resistance protein At1g63360"/>
    <property type="match status" value="1"/>
</dbReference>
<proteinExistence type="predicted"/>
<evidence type="ECO:0000256" key="1">
    <source>
        <dbReference type="ARBA" id="ARBA00022614"/>
    </source>
</evidence>
<dbReference type="FunFam" id="3.40.50.300:FF:001091">
    <property type="entry name" value="Probable disease resistance protein At1g61300"/>
    <property type="match status" value="1"/>
</dbReference>
<keyword evidence="8" id="KW-1185">Reference proteome</keyword>
<dbReference type="PANTHER" id="PTHR36766">
    <property type="entry name" value="PLANT BROAD-SPECTRUM MILDEW RESISTANCE PROTEIN RPW8"/>
    <property type="match status" value="1"/>
</dbReference>
<dbReference type="PANTHER" id="PTHR36766:SF51">
    <property type="entry name" value="DISEASE RESISTANCE RPP13-LIKE PROTEIN 1"/>
    <property type="match status" value="1"/>
</dbReference>
<feature type="domain" description="Disease resistance protein winged helix" evidence="5">
    <location>
        <begin position="229"/>
        <end position="297"/>
    </location>
</feature>
<dbReference type="Pfam" id="PF23559">
    <property type="entry name" value="WHD_DRP"/>
    <property type="match status" value="1"/>
</dbReference>
<dbReference type="GO" id="GO:0006952">
    <property type="term" value="P:defense response"/>
    <property type="evidence" value="ECO:0007669"/>
    <property type="project" value="UniProtKB-KW"/>
</dbReference>
<accession>A0AAV0HQP1</accession>
<dbReference type="Gene3D" id="3.80.10.10">
    <property type="entry name" value="Ribonuclease Inhibitor"/>
    <property type="match status" value="1"/>
</dbReference>
<dbReference type="InterPro" id="IPR042197">
    <property type="entry name" value="Apaf_helical"/>
</dbReference>
<dbReference type="EMBL" id="CAMGYJ010000002">
    <property type="protein sequence ID" value="CAI0386799.1"/>
    <property type="molecule type" value="Genomic_DNA"/>
</dbReference>
<dbReference type="Pfam" id="PF25019">
    <property type="entry name" value="LRR_R13L1-DRL21"/>
    <property type="match status" value="1"/>
</dbReference>
<dbReference type="InterPro" id="IPR036388">
    <property type="entry name" value="WH-like_DNA-bd_sf"/>
</dbReference>
<keyword evidence="2" id="KW-0677">Repeat</keyword>
<evidence type="ECO:0000259" key="4">
    <source>
        <dbReference type="Pfam" id="PF00931"/>
    </source>
</evidence>
<comment type="caution">
    <text evidence="7">The sequence shown here is derived from an EMBL/GenBank/DDBJ whole genome shotgun (WGS) entry which is preliminary data.</text>
</comment>
<dbReference type="SUPFAM" id="SSF52540">
    <property type="entry name" value="P-loop containing nucleoside triphosphate hydrolases"/>
    <property type="match status" value="1"/>
</dbReference>
<dbReference type="InterPro" id="IPR002182">
    <property type="entry name" value="NB-ARC"/>
</dbReference>
<organism evidence="7 8">
    <name type="scientific">Linum tenue</name>
    <dbReference type="NCBI Taxonomy" id="586396"/>
    <lineage>
        <taxon>Eukaryota</taxon>
        <taxon>Viridiplantae</taxon>
        <taxon>Streptophyta</taxon>
        <taxon>Embryophyta</taxon>
        <taxon>Tracheophyta</taxon>
        <taxon>Spermatophyta</taxon>
        <taxon>Magnoliopsida</taxon>
        <taxon>eudicotyledons</taxon>
        <taxon>Gunneridae</taxon>
        <taxon>Pentapetalae</taxon>
        <taxon>rosids</taxon>
        <taxon>fabids</taxon>
        <taxon>Malpighiales</taxon>
        <taxon>Linaceae</taxon>
        <taxon>Linum</taxon>
    </lineage>
</organism>
<evidence type="ECO:0000256" key="3">
    <source>
        <dbReference type="ARBA" id="ARBA00022821"/>
    </source>
</evidence>
<evidence type="ECO:0008006" key="9">
    <source>
        <dbReference type="Google" id="ProtNLM"/>
    </source>
</evidence>
<dbReference type="SUPFAM" id="SSF52058">
    <property type="entry name" value="L domain-like"/>
    <property type="match status" value="1"/>
</dbReference>
<dbReference type="InterPro" id="IPR058922">
    <property type="entry name" value="WHD_DRP"/>
</dbReference>
<keyword evidence="3" id="KW-0611">Plant defense</keyword>
<reference evidence="7" key="1">
    <citation type="submission" date="2022-08" db="EMBL/GenBank/DDBJ databases">
        <authorList>
            <person name="Gutierrez-Valencia J."/>
        </authorList>
    </citation>
    <scope>NUCLEOTIDE SEQUENCE</scope>
</reference>